<dbReference type="AlphaFoldDB" id="A0AA42LQC1"/>
<sequence length="42" mass="4356">MTQRFCSAILLTLAAMAAVGCTHVTDRYQATAPTQAVATPSS</sequence>
<dbReference type="Proteomes" id="UP001161094">
    <property type="component" value="Unassembled WGS sequence"/>
</dbReference>
<evidence type="ECO:0000313" key="2">
    <source>
        <dbReference type="EMBL" id="MDH0737615.1"/>
    </source>
</evidence>
<dbReference type="RefSeq" id="WP_279995982.1">
    <property type="nucleotide sequence ID" value="NZ_JAOCDZ010000011.1"/>
</dbReference>
<evidence type="ECO:0000256" key="1">
    <source>
        <dbReference type="SAM" id="SignalP"/>
    </source>
</evidence>
<proteinExistence type="predicted"/>
<accession>A0AA42LQC1</accession>
<dbReference type="PROSITE" id="PS51257">
    <property type="entry name" value="PROKAR_LIPOPROTEIN"/>
    <property type="match status" value="1"/>
</dbReference>
<organism evidence="2 3">
    <name type="scientific">Achromobacter spanius</name>
    <dbReference type="NCBI Taxonomy" id="217203"/>
    <lineage>
        <taxon>Bacteria</taxon>
        <taxon>Pseudomonadati</taxon>
        <taxon>Pseudomonadota</taxon>
        <taxon>Betaproteobacteria</taxon>
        <taxon>Burkholderiales</taxon>
        <taxon>Alcaligenaceae</taxon>
        <taxon>Achromobacter</taxon>
    </lineage>
</organism>
<name>A0AA42LQC1_9BURK</name>
<feature type="chain" id="PRO_5041342071" evidence="1">
    <location>
        <begin position="18"/>
        <end position="42"/>
    </location>
</feature>
<gene>
    <name evidence="2" type="ORF">N5D93_17505</name>
</gene>
<protein>
    <submittedName>
        <fullName evidence="2">Uncharacterized protein</fullName>
    </submittedName>
</protein>
<reference evidence="2" key="1">
    <citation type="submission" date="2022-09" db="EMBL/GenBank/DDBJ databases">
        <title>Intensive care unit water sources are persistently colonized with multi-drug resistant bacteria and are the site of extensive horizontal gene transfer of antibiotic resistance genes.</title>
        <authorList>
            <person name="Diorio-Toth L."/>
        </authorList>
    </citation>
    <scope>NUCLEOTIDE SEQUENCE</scope>
    <source>
        <strain evidence="2">GD03843</strain>
    </source>
</reference>
<dbReference type="EMBL" id="JAOCDZ010000011">
    <property type="protein sequence ID" value="MDH0737615.1"/>
    <property type="molecule type" value="Genomic_DNA"/>
</dbReference>
<feature type="signal peptide" evidence="1">
    <location>
        <begin position="1"/>
        <end position="17"/>
    </location>
</feature>
<evidence type="ECO:0000313" key="3">
    <source>
        <dbReference type="Proteomes" id="UP001161094"/>
    </source>
</evidence>
<keyword evidence="1" id="KW-0732">Signal</keyword>
<comment type="caution">
    <text evidence="2">The sequence shown here is derived from an EMBL/GenBank/DDBJ whole genome shotgun (WGS) entry which is preliminary data.</text>
</comment>